<evidence type="ECO:0000313" key="2">
    <source>
        <dbReference type="EMBL" id="GGL61424.1"/>
    </source>
</evidence>
<dbReference type="OrthoDB" id="306958at2157"/>
<accession>A0A830FCD0</accession>
<keyword evidence="1" id="KW-0472">Membrane</keyword>
<reference evidence="2" key="2">
    <citation type="submission" date="2020-09" db="EMBL/GenBank/DDBJ databases">
        <authorList>
            <person name="Sun Q."/>
            <person name="Ohkuma M."/>
        </authorList>
    </citation>
    <scope>NUCLEOTIDE SEQUENCE</scope>
    <source>
        <strain evidence="2">JCM 19596</strain>
    </source>
</reference>
<name>A0A830FCD0_9EURY</name>
<keyword evidence="1" id="KW-1133">Transmembrane helix</keyword>
<keyword evidence="3" id="KW-1185">Reference proteome</keyword>
<dbReference type="EMBL" id="BMPG01000002">
    <property type="protein sequence ID" value="GGL61424.1"/>
    <property type="molecule type" value="Genomic_DNA"/>
</dbReference>
<protein>
    <recommendedName>
        <fullName evidence="4">Cox cluster protein</fullName>
    </recommendedName>
</protein>
<gene>
    <name evidence="2" type="ORF">GCM10009039_19510</name>
</gene>
<dbReference type="InterPro" id="IPR046506">
    <property type="entry name" value="DUF6684"/>
</dbReference>
<sequence length="85" mass="9155">MVNIFEKDVLLDITVNLIPLVIITIFTAMILVVEPWGGSLLGRIEQLLLLVLPFIGLAILTYWAAQKIEGAPGEVEPAGVGVGEE</sequence>
<comment type="caution">
    <text evidence="2">The sequence shown here is derived from an EMBL/GenBank/DDBJ whole genome shotgun (WGS) entry which is preliminary data.</text>
</comment>
<evidence type="ECO:0000313" key="3">
    <source>
        <dbReference type="Proteomes" id="UP000607197"/>
    </source>
</evidence>
<reference evidence="2" key="1">
    <citation type="journal article" date="2014" name="Int. J. Syst. Evol. Microbiol.">
        <title>Complete genome sequence of Corynebacterium casei LMG S-19264T (=DSM 44701T), isolated from a smear-ripened cheese.</title>
        <authorList>
            <consortium name="US DOE Joint Genome Institute (JGI-PGF)"/>
            <person name="Walter F."/>
            <person name="Albersmeier A."/>
            <person name="Kalinowski J."/>
            <person name="Ruckert C."/>
        </authorList>
    </citation>
    <scope>NUCLEOTIDE SEQUENCE</scope>
    <source>
        <strain evidence="2">JCM 19596</strain>
    </source>
</reference>
<dbReference type="Pfam" id="PF20389">
    <property type="entry name" value="DUF6684"/>
    <property type="match status" value="1"/>
</dbReference>
<feature type="transmembrane region" description="Helical" evidence="1">
    <location>
        <begin position="47"/>
        <end position="65"/>
    </location>
</feature>
<evidence type="ECO:0008006" key="4">
    <source>
        <dbReference type="Google" id="ProtNLM"/>
    </source>
</evidence>
<keyword evidence="1" id="KW-0812">Transmembrane</keyword>
<dbReference type="AlphaFoldDB" id="A0A830FCD0"/>
<proteinExistence type="predicted"/>
<dbReference type="Proteomes" id="UP000607197">
    <property type="component" value="Unassembled WGS sequence"/>
</dbReference>
<dbReference type="RefSeq" id="WP_188978400.1">
    <property type="nucleotide sequence ID" value="NZ_BMPG01000002.1"/>
</dbReference>
<organism evidence="2 3">
    <name type="scientific">Halocalculus aciditolerans</name>
    <dbReference type="NCBI Taxonomy" id="1383812"/>
    <lineage>
        <taxon>Archaea</taxon>
        <taxon>Methanobacteriati</taxon>
        <taxon>Methanobacteriota</taxon>
        <taxon>Stenosarchaea group</taxon>
        <taxon>Halobacteria</taxon>
        <taxon>Halobacteriales</taxon>
        <taxon>Halobacteriaceae</taxon>
        <taxon>Halocalculus</taxon>
    </lineage>
</organism>
<feature type="transmembrane region" description="Helical" evidence="1">
    <location>
        <begin position="13"/>
        <end position="35"/>
    </location>
</feature>
<evidence type="ECO:0000256" key="1">
    <source>
        <dbReference type="SAM" id="Phobius"/>
    </source>
</evidence>